<dbReference type="InterPro" id="IPR010987">
    <property type="entry name" value="Glutathione-S-Trfase_C-like"/>
</dbReference>
<reference evidence="3 4" key="1">
    <citation type="submission" date="2024-05" db="EMBL/GenBank/DDBJ databases">
        <authorList>
            <person name="Wallberg A."/>
        </authorList>
    </citation>
    <scope>NUCLEOTIDE SEQUENCE [LARGE SCALE GENOMIC DNA]</scope>
</reference>
<accession>A0AAV2Q6J5</accession>
<dbReference type="SUPFAM" id="SSF47616">
    <property type="entry name" value="GST C-terminal domain-like"/>
    <property type="match status" value="1"/>
</dbReference>
<keyword evidence="4" id="KW-1185">Reference proteome</keyword>
<comment type="caution">
    <text evidence="3">The sequence shown here is derived from an EMBL/GenBank/DDBJ whole genome shotgun (WGS) entry which is preliminary data.</text>
</comment>
<dbReference type="Gene3D" id="1.20.1050.130">
    <property type="match status" value="1"/>
</dbReference>
<dbReference type="EMBL" id="CAXKWB010004404">
    <property type="protein sequence ID" value="CAL4073701.1"/>
    <property type="molecule type" value="Genomic_DNA"/>
</dbReference>
<dbReference type="InterPro" id="IPR040079">
    <property type="entry name" value="Glutathione_S-Trfase"/>
</dbReference>
<name>A0AAV2Q6J5_MEGNR</name>
<organism evidence="3 4">
    <name type="scientific">Meganyctiphanes norvegica</name>
    <name type="common">Northern krill</name>
    <name type="synonym">Thysanopoda norvegica</name>
    <dbReference type="NCBI Taxonomy" id="48144"/>
    <lineage>
        <taxon>Eukaryota</taxon>
        <taxon>Metazoa</taxon>
        <taxon>Ecdysozoa</taxon>
        <taxon>Arthropoda</taxon>
        <taxon>Crustacea</taxon>
        <taxon>Multicrustacea</taxon>
        <taxon>Malacostraca</taxon>
        <taxon>Eumalacostraca</taxon>
        <taxon>Eucarida</taxon>
        <taxon>Euphausiacea</taxon>
        <taxon>Euphausiidae</taxon>
        <taxon>Meganyctiphanes</taxon>
    </lineage>
</organism>
<dbReference type="PANTHER" id="PTHR11571">
    <property type="entry name" value="GLUTATHIONE S-TRANSFERASE"/>
    <property type="match status" value="1"/>
</dbReference>
<dbReference type="InterPro" id="IPR004046">
    <property type="entry name" value="GST_C"/>
</dbReference>
<feature type="domain" description="GST N-terminal" evidence="1">
    <location>
        <begin position="39"/>
        <end position="117"/>
    </location>
</feature>
<dbReference type="SFLD" id="SFLDG00363">
    <property type="entry name" value="AMPS_(cytGST):_Alpha-__Mu-__Pi"/>
    <property type="match status" value="1"/>
</dbReference>
<dbReference type="PROSITE" id="PS50404">
    <property type="entry name" value="GST_NTER"/>
    <property type="match status" value="1"/>
</dbReference>
<evidence type="ECO:0000259" key="2">
    <source>
        <dbReference type="PROSITE" id="PS50405"/>
    </source>
</evidence>
<feature type="domain" description="GST C-terminal" evidence="2">
    <location>
        <begin position="119"/>
        <end position="242"/>
    </location>
</feature>
<dbReference type="InterPro" id="IPR004045">
    <property type="entry name" value="Glutathione_S-Trfase_N"/>
</dbReference>
<evidence type="ECO:0008006" key="5">
    <source>
        <dbReference type="Google" id="ProtNLM"/>
    </source>
</evidence>
<dbReference type="AlphaFoldDB" id="A0AAV2Q6J5"/>
<dbReference type="Proteomes" id="UP001497623">
    <property type="component" value="Unassembled WGS sequence"/>
</dbReference>
<dbReference type="SFLD" id="SFLDG01205">
    <property type="entry name" value="AMPS.1"/>
    <property type="match status" value="1"/>
</dbReference>
<gene>
    <name evidence="3" type="ORF">MNOR_LOCUS9201</name>
</gene>
<dbReference type="CDD" id="cd03039">
    <property type="entry name" value="GST_N_Sigma_like"/>
    <property type="match status" value="1"/>
</dbReference>
<feature type="non-terminal residue" evidence="3">
    <location>
        <position position="1"/>
    </location>
</feature>
<dbReference type="GO" id="GO:0006749">
    <property type="term" value="P:glutathione metabolic process"/>
    <property type="evidence" value="ECO:0007669"/>
    <property type="project" value="TreeGrafter"/>
</dbReference>
<proteinExistence type="predicted"/>
<evidence type="ECO:0000313" key="4">
    <source>
        <dbReference type="Proteomes" id="UP001497623"/>
    </source>
</evidence>
<dbReference type="InterPro" id="IPR036282">
    <property type="entry name" value="Glutathione-S-Trfase_C_sf"/>
</dbReference>
<dbReference type="SUPFAM" id="SSF52833">
    <property type="entry name" value="Thioredoxin-like"/>
    <property type="match status" value="1"/>
</dbReference>
<sequence>SSFHLSNINISGSDNSHFFMASSRLNVIKNNLGMMTERHKYKLVYFDAEGRAEHARWCFEYGGVPYKDQRITMDEWAGMKSSTPMGSVPVLVINNDRQLWQSFAIARLAAVEAKLIPEDPVTAAFCDAIVTTIIEFQSAYYKIYFTDKSASAKKHAVHNELYPTILLPAIEPWDQHLINNEWLTSDKGITWADLGIVSFLRCLRDTYPSLFHGLPRLDQYIDKICDTPQIRKWIARRPKTPF</sequence>
<protein>
    <recommendedName>
        <fullName evidence="5">Glutathione S-transferase</fullName>
    </recommendedName>
</protein>
<dbReference type="PANTHER" id="PTHR11571:SF150">
    <property type="entry name" value="GLUTATHIONE S-TRANSFERASE"/>
    <property type="match status" value="1"/>
</dbReference>
<dbReference type="Pfam" id="PF14497">
    <property type="entry name" value="GST_C_3"/>
    <property type="match status" value="1"/>
</dbReference>
<evidence type="ECO:0000313" key="3">
    <source>
        <dbReference type="EMBL" id="CAL4073701.1"/>
    </source>
</evidence>
<dbReference type="InterPro" id="IPR050213">
    <property type="entry name" value="GST_superfamily"/>
</dbReference>
<dbReference type="GO" id="GO:0004364">
    <property type="term" value="F:glutathione transferase activity"/>
    <property type="evidence" value="ECO:0007669"/>
    <property type="project" value="TreeGrafter"/>
</dbReference>
<dbReference type="SFLD" id="SFLDS00019">
    <property type="entry name" value="Glutathione_Transferase_(cytos"/>
    <property type="match status" value="1"/>
</dbReference>
<evidence type="ECO:0000259" key="1">
    <source>
        <dbReference type="PROSITE" id="PS50404"/>
    </source>
</evidence>
<dbReference type="PROSITE" id="PS50405">
    <property type="entry name" value="GST_CTER"/>
    <property type="match status" value="1"/>
</dbReference>
<dbReference type="Pfam" id="PF02798">
    <property type="entry name" value="GST_N"/>
    <property type="match status" value="1"/>
</dbReference>
<dbReference type="InterPro" id="IPR036249">
    <property type="entry name" value="Thioredoxin-like_sf"/>
</dbReference>